<comment type="similarity">
    <text evidence="3 9">Belongs to the FliF family.</text>
</comment>
<dbReference type="OrthoDB" id="9807026at2"/>
<gene>
    <name evidence="14" type="ORF">SAMN05421688_2583</name>
</gene>
<keyword evidence="14" id="KW-0969">Cilium</keyword>
<evidence type="ECO:0000256" key="5">
    <source>
        <dbReference type="ARBA" id="ARBA00022692"/>
    </source>
</evidence>
<evidence type="ECO:0000256" key="11">
    <source>
        <dbReference type="SAM" id="Phobius"/>
    </source>
</evidence>
<keyword evidence="7 11" id="KW-0472">Membrane</keyword>
<evidence type="ECO:0000256" key="7">
    <source>
        <dbReference type="ARBA" id="ARBA00023136"/>
    </source>
</evidence>
<accession>A0A1I0XWJ6</accession>
<dbReference type="InterPro" id="IPR006182">
    <property type="entry name" value="FliF_N_dom"/>
</dbReference>
<dbReference type="InterPro" id="IPR013556">
    <property type="entry name" value="Flag_M-ring_C"/>
</dbReference>
<evidence type="ECO:0000256" key="10">
    <source>
        <dbReference type="SAM" id="MobiDB-lite"/>
    </source>
</evidence>
<evidence type="ECO:0000256" key="3">
    <source>
        <dbReference type="ARBA" id="ARBA00007971"/>
    </source>
</evidence>
<feature type="domain" description="Flagellar M-ring N-terminal" evidence="12">
    <location>
        <begin position="39"/>
        <end position="208"/>
    </location>
</feature>
<dbReference type="InterPro" id="IPR000067">
    <property type="entry name" value="FlgMring_FliF"/>
</dbReference>
<keyword evidence="15" id="KW-1185">Reference proteome</keyword>
<dbReference type="Proteomes" id="UP000198796">
    <property type="component" value="Unassembled WGS sequence"/>
</dbReference>
<name>A0A1I0XWJ6_9RHOB</name>
<evidence type="ECO:0000259" key="13">
    <source>
        <dbReference type="Pfam" id="PF08345"/>
    </source>
</evidence>
<dbReference type="InterPro" id="IPR043427">
    <property type="entry name" value="YscJ/FliF"/>
</dbReference>
<feature type="compositionally biased region" description="Polar residues" evidence="10">
    <location>
        <begin position="281"/>
        <end position="295"/>
    </location>
</feature>
<dbReference type="PANTHER" id="PTHR30046">
    <property type="entry name" value="FLAGELLAR M-RING PROTEIN"/>
    <property type="match status" value="1"/>
</dbReference>
<keyword evidence="8 9" id="KW-0975">Bacterial flagellum</keyword>
<feature type="transmembrane region" description="Helical" evidence="11">
    <location>
        <begin position="17"/>
        <end position="37"/>
    </location>
</feature>
<proteinExistence type="inferred from homology"/>
<feature type="domain" description="Flagellar M-ring C-terminal" evidence="13">
    <location>
        <begin position="235"/>
        <end position="397"/>
    </location>
</feature>
<evidence type="ECO:0000256" key="4">
    <source>
        <dbReference type="ARBA" id="ARBA00022475"/>
    </source>
</evidence>
<organism evidence="14 15">
    <name type="scientific">Poseidonocella pacifica</name>
    <dbReference type="NCBI Taxonomy" id="871651"/>
    <lineage>
        <taxon>Bacteria</taxon>
        <taxon>Pseudomonadati</taxon>
        <taxon>Pseudomonadota</taxon>
        <taxon>Alphaproteobacteria</taxon>
        <taxon>Rhodobacterales</taxon>
        <taxon>Roseobacteraceae</taxon>
        <taxon>Poseidonocella</taxon>
    </lineage>
</organism>
<feature type="region of interest" description="Disordered" evidence="10">
    <location>
        <begin position="270"/>
        <end position="319"/>
    </location>
</feature>
<reference evidence="14 15" key="1">
    <citation type="submission" date="2016-10" db="EMBL/GenBank/DDBJ databases">
        <authorList>
            <person name="de Groot N.N."/>
        </authorList>
    </citation>
    <scope>NUCLEOTIDE SEQUENCE [LARGE SCALE GENOMIC DNA]</scope>
    <source>
        <strain evidence="14 15">DSM 29316</strain>
    </source>
</reference>
<sequence>MQQLTEVWSRIGAQRRIIAVIAAVAMFAAVLGLTRMAGTPTMSLLYAGLESSVAGEVVAALEQGGVAYEVRGDSIFVDSAQRDGLRMTLASQGLPASTSKGYELLDNLSGFSTTSQMFDAAYLRAKEGELARTIMASAHIRSARVHIANSSSNPFQRDIQASASVTVVPSNGTVSPSQAKALSYLISSAVAGLRPENVAVIDAAGNLIGASDDQSTTPIGEERAAALRERVQRLLEARVGFGNAVVEVSVDTVTEAESIVERRFDPSSRVAISTETEERSTNANDSNGGDVTVASNLPDGDAAGGNGTSSSQNSETRERINYEVSETQREIVRQPGDIKRVTVAVLVNGEESLSPEGEPINTERSEQELGALRDLVASAVGLDESRGDEITIKSMEFQPIAPLGTLVEPTFLQKNNLDLTSLIQMAVLAIVALILGLFVLRPLFAKPSADDGILALENGMDDNAEGAGAMTGEIDFDEDIPEMNFIETPASDLGSFAPAPAPAVPQDPVARLRAMIGERQEETVEILRSWMEDQEEKA</sequence>
<dbReference type="PRINTS" id="PR01009">
    <property type="entry name" value="FLGMRINGFLIF"/>
</dbReference>
<comment type="subcellular location">
    <subcellularLocation>
        <location evidence="1 9">Bacterial flagellum basal body</location>
    </subcellularLocation>
    <subcellularLocation>
        <location evidence="2">Cell membrane</location>
        <topology evidence="2">Multi-pass membrane protein</topology>
    </subcellularLocation>
</comment>
<dbReference type="NCBIfam" id="TIGR00206">
    <property type="entry name" value="fliF"/>
    <property type="match status" value="1"/>
</dbReference>
<dbReference type="GO" id="GO:0071973">
    <property type="term" value="P:bacterial-type flagellum-dependent cell motility"/>
    <property type="evidence" value="ECO:0007669"/>
    <property type="project" value="InterPro"/>
</dbReference>
<keyword evidence="14" id="KW-0966">Cell projection</keyword>
<evidence type="ECO:0000259" key="12">
    <source>
        <dbReference type="Pfam" id="PF01514"/>
    </source>
</evidence>
<evidence type="ECO:0000313" key="15">
    <source>
        <dbReference type="Proteomes" id="UP000198796"/>
    </source>
</evidence>
<keyword evidence="6 11" id="KW-1133">Transmembrane helix</keyword>
<dbReference type="Gene3D" id="3.30.300.30">
    <property type="match status" value="1"/>
</dbReference>
<evidence type="ECO:0000256" key="1">
    <source>
        <dbReference type="ARBA" id="ARBA00004117"/>
    </source>
</evidence>
<dbReference type="InterPro" id="IPR045851">
    <property type="entry name" value="AMP-bd_C_sf"/>
</dbReference>
<evidence type="ECO:0000256" key="8">
    <source>
        <dbReference type="ARBA" id="ARBA00023143"/>
    </source>
</evidence>
<evidence type="ECO:0000256" key="9">
    <source>
        <dbReference type="PIRNR" id="PIRNR004862"/>
    </source>
</evidence>
<protein>
    <recommendedName>
        <fullName evidence="9">Flagellar M-ring protein</fullName>
    </recommendedName>
</protein>
<dbReference type="STRING" id="871651.SAMN05421688_2583"/>
<keyword evidence="5 11" id="KW-0812">Transmembrane</keyword>
<evidence type="ECO:0000256" key="2">
    <source>
        <dbReference type="ARBA" id="ARBA00004651"/>
    </source>
</evidence>
<dbReference type="GO" id="GO:0003774">
    <property type="term" value="F:cytoskeletal motor activity"/>
    <property type="evidence" value="ECO:0007669"/>
    <property type="project" value="InterPro"/>
</dbReference>
<feature type="transmembrane region" description="Helical" evidence="11">
    <location>
        <begin position="422"/>
        <end position="440"/>
    </location>
</feature>
<evidence type="ECO:0000313" key="14">
    <source>
        <dbReference type="EMBL" id="SFB05284.1"/>
    </source>
</evidence>
<dbReference type="EMBL" id="FOJU01000004">
    <property type="protein sequence ID" value="SFB05284.1"/>
    <property type="molecule type" value="Genomic_DNA"/>
</dbReference>
<dbReference type="AlphaFoldDB" id="A0A1I0XWJ6"/>
<keyword evidence="4" id="KW-1003">Cell membrane</keyword>
<dbReference type="Pfam" id="PF08345">
    <property type="entry name" value="YscJ_FliF_C"/>
    <property type="match status" value="1"/>
</dbReference>
<dbReference type="PANTHER" id="PTHR30046:SF0">
    <property type="entry name" value="FLAGELLAR M-RING PROTEIN"/>
    <property type="match status" value="1"/>
</dbReference>
<dbReference type="PIRSF" id="PIRSF004862">
    <property type="entry name" value="FliF"/>
    <property type="match status" value="1"/>
</dbReference>
<comment type="function">
    <text evidence="9">The M ring may be actively involved in energy transduction.</text>
</comment>
<evidence type="ECO:0000256" key="6">
    <source>
        <dbReference type="ARBA" id="ARBA00022989"/>
    </source>
</evidence>
<dbReference type="GO" id="GO:0005886">
    <property type="term" value="C:plasma membrane"/>
    <property type="evidence" value="ECO:0007669"/>
    <property type="project" value="UniProtKB-SubCell"/>
</dbReference>
<keyword evidence="14" id="KW-0282">Flagellum</keyword>
<dbReference type="GO" id="GO:0009431">
    <property type="term" value="C:bacterial-type flagellum basal body, MS ring"/>
    <property type="evidence" value="ECO:0007669"/>
    <property type="project" value="InterPro"/>
</dbReference>
<dbReference type="Pfam" id="PF01514">
    <property type="entry name" value="YscJ_FliF"/>
    <property type="match status" value="1"/>
</dbReference>